<protein>
    <recommendedName>
        <fullName evidence="2">Mu-like prophage FluMu N-terminal domain-containing protein</fullName>
    </recommendedName>
</protein>
<sequence length="104" mass="11055">MARKAATTAKPTAKPTARLARQAAGDEAQQSVEGIFVRSYPPTFRRAGFAFTSEGIGIALSALTEAQLKAIKEEPQLRVESCEFLPDDVGGEGEPSASDNDTQE</sequence>
<dbReference type="EMBL" id="CVVU01000218">
    <property type="protein sequence ID" value="CRP35889.1"/>
    <property type="molecule type" value="Genomic_DNA"/>
</dbReference>
<dbReference type="RefSeq" id="WP_034066871.1">
    <property type="nucleotide sequence ID" value="NZ_CP045739.1"/>
</dbReference>
<dbReference type="AlphaFoldDB" id="A0A9P1R762"/>
<dbReference type="SUPFAM" id="SSF160059">
    <property type="entry name" value="PriA/YqbF domain"/>
    <property type="match status" value="1"/>
</dbReference>
<gene>
    <name evidence="3" type="ORF">PAERUG_P19_London_7_VIM_2_05_10_04208</name>
</gene>
<evidence type="ECO:0000313" key="3">
    <source>
        <dbReference type="EMBL" id="CRP35889.1"/>
    </source>
</evidence>
<dbReference type="Proteomes" id="UP000045039">
    <property type="component" value="Unassembled WGS sequence"/>
</dbReference>
<feature type="region of interest" description="Disordered" evidence="1">
    <location>
        <begin position="1"/>
        <end position="30"/>
    </location>
</feature>
<feature type="domain" description="Mu-like prophage FluMu N-terminal" evidence="2">
    <location>
        <begin position="44"/>
        <end position="83"/>
    </location>
</feature>
<organism evidence="3 4">
    <name type="scientific">Pseudomonas aeruginosa</name>
    <dbReference type="NCBI Taxonomy" id="287"/>
    <lineage>
        <taxon>Bacteria</taxon>
        <taxon>Pseudomonadati</taxon>
        <taxon>Pseudomonadota</taxon>
        <taxon>Gammaproteobacteria</taxon>
        <taxon>Pseudomonadales</taxon>
        <taxon>Pseudomonadaceae</taxon>
        <taxon>Pseudomonas</taxon>
    </lineage>
</organism>
<reference evidence="4" key="1">
    <citation type="submission" date="2015-06" db="EMBL/GenBank/DDBJ databases">
        <authorList>
            <person name="Radhakrishnan Rajesh"/>
            <person name="Underwood Anthony"/>
            <person name="Al-Shahib Ali"/>
        </authorList>
    </citation>
    <scope>NUCLEOTIDE SEQUENCE [LARGE SCALE GENOMIC DNA]</scope>
    <source>
        <strain evidence="4">P19_London_7_VIM_2_05_10</strain>
    </source>
</reference>
<evidence type="ECO:0000313" key="4">
    <source>
        <dbReference type="Proteomes" id="UP000045039"/>
    </source>
</evidence>
<feature type="compositionally biased region" description="Low complexity" evidence="1">
    <location>
        <begin position="1"/>
        <end position="18"/>
    </location>
</feature>
<dbReference type="Gene3D" id="3.40.5.80">
    <property type="match status" value="1"/>
</dbReference>
<dbReference type="InterPro" id="IPR041227">
    <property type="entry name" value="FluMu_N"/>
</dbReference>
<evidence type="ECO:0000256" key="1">
    <source>
        <dbReference type="SAM" id="MobiDB-lite"/>
    </source>
</evidence>
<feature type="region of interest" description="Disordered" evidence="1">
    <location>
        <begin position="85"/>
        <end position="104"/>
    </location>
</feature>
<name>A0A9P1R762_PSEAI</name>
<proteinExistence type="predicted"/>
<accession>A0A9P1R762</accession>
<evidence type="ECO:0000259" key="2">
    <source>
        <dbReference type="Pfam" id="PF17891"/>
    </source>
</evidence>
<comment type="caution">
    <text evidence="3">The sequence shown here is derived from an EMBL/GenBank/DDBJ whole genome shotgun (WGS) entry which is preliminary data.</text>
</comment>
<dbReference type="Pfam" id="PF17891">
    <property type="entry name" value="FluMu_N"/>
    <property type="match status" value="1"/>
</dbReference>